<dbReference type="Proteomes" id="UP000216021">
    <property type="component" value="Unassembled WGS sequence"/>
</dbReference>
<dbReference type="SUPFAM" id="SSF51182">
    <property type="entry name" value="RmlC-like cupins"/>
    <property type="match status" value="1"/>
</dbReference>
<dbReference type="EMBL" id="MOXD01000001">
    <property type="protein sequence ID" value="OMQ27125.1"/>
    <property type="molecule type" value="Genomic_DNA"/>
</dbReference>
<protein>
    <submittedName>
        <fullName evidence="1">Cupin</fullName>
    </submittedName>
</protein>
<dbReference type="InterPro" id="IPR011051">
    <property type="entry name" value="RmlC_Cupin_sf"/>
</dbReference>
<comment type="caution">
    <text evidence="1">The sequence shown here is derived from an EMBL/GenBank/DDBJ whole genome shotgun (WGS) entry which is preliminary data.</text>
</comment>
<gene>
    <name evidence="1" type="ORF">BMI79_02005</name>
</gene>
<dbReference type="STRING" id="2034155.BMI79_02005"/>
<dbReference type="Gene3D" id="2.60.120.10">
    <property type="entry name" value="Jelly Rolls"/>
    <property type="match status" value="1"/>
</dbReference>
<dbReference type="InterPro" id="IPR014710">
    <property type="entry name" value="RmlC-like_jellyroll"/>
</dbReference>
<name>A0A1S8CP94_9GAMM</name>
<sequence>MLIFKAETVFEPLDNGLARREGRMSDQTPATEVKFTAGAFGQLQKRPYPQRIQILSGEFEFTVGNNIHTVLAGEILLIPAATLFGCFCLAAGNLLEIPQPA</sequence>
<proteinExistence type="predicted"/>
<organism evidence="1 2">
    <name type="scientific">Serratia oryzae</name>
    <dbReference type="NCBI Taxonomy" id="2034155"/>
    <lineage>
        <taxon>Bacteria</taxon>
        <taxon>Pseudomonadati</taxon>
        <taxon>Pseudomonadota</taxon>
        <taxon>Gammaproteobacteria</taxon>
        <taxon>Enterobacterales</taxon>
        <taxon>Yersiniaceae</taxon>
        <taxon>Serratia</taxon>
    </lineage>
</organism>
<dbReference type="AlphaFoldDB" id="A0A1S8CP94"/>
<evidence type="ECO:0000313" key="2">
    <source>
        <dbReference type="Proteomes" id="UP000216021"/>
    </source>
</evidence>
<dbReference type="OrthoDB" id="9811153at2"/>
<evidence type="ECO:0000313" key="1">
    <source>
        <dbReference type="EMBL" id="OMQ27125.1"/>
    </source>
</evidence>
<keyword evidence="2" id="KW-1185">Reference proteome</keyword>
<reference evidence="1 2" key="1">
    <citation type="submission" date="2016-11" db="EMBL/GenBank/DDBJ databases">
        <title>Rahnella oryzae sp. nov., isolated from rice root.</title>
        <authorList>
            <person name="Zhang X.-X."/>
            <person name="Zhang J."/>
        </authorList>
    </citation>
    <scope>NUCLEOTIDE SEQUENCE [LARGE SCALE GENOMIC DNA]</scope>
    <source>
        <strain evidence="1 2">J11-6</strain>
    </source>
</reference>
<accession>A0A1S8CP94</accession>
<dbReference type="RefSeq" id="WP_076940164.1">
    <property type="nucleotide sequence ID" value="NZ_MOXD01000001.1"/>
</dbReference>